<evidence type="ECO:0000313" key="2">
    <source>
        <dbReference type="Proteomes" id="UP001055879"/>
    </source>
</evidence>
<sequence length="331" mass="37889">MGRLKLRMELITKEKARNTTYQNRKHGIIKKVNELSVLCDVNTVMIVYPPDSNQPPEIWPENPDQIKKTISSYKSAKKNENGKGSTYDINAYFQDRKRKIEDELVKARKRNKEAKYSTWLDELNGLSEGQLRQFAMGLENKEKIVRDHLQLLINKRNQMPFENNQQPAANDHYVGSYLSLDALFHDLMSYDDLGWFNDEMSFELENNHQPAANDHNVGNLDQVQALDDDLMRQIVEWFEDPHNAQMAYGFELDDAPTSSFIPFKPEMGGFGSPVSEGDMVYDDSKPCAFQPVEQQEELALQGSDDGVGDFVLGDDVYGLVNCYDICPNIMV</sequence>
<reference evidence="1 2" key="2">
    <citation type="journal article" date="2022" name="Mol. Ecol. Resour.">
        <title>The genomes of chicory, endive, great burdock and yacon provide insights into Asteraceae paleo-polyploidization history and plant inulin production.</title>
        <authorList>
            <person name="Fan W."/>
            <person name="Wang S."/>
            <person name="Wang H."/>
            <person name="Wang A."/>
            <person name="Jiang F."/>
            <person name="Liu H."/>
            <person name="Zhao H."/>
            <person name="Xu D."/>
            <person name="Zhang Y."/>
        </authorList>
    </citation>
    <scope>NUCLEOTIDE SEQUENCE [LARGE SCALE GENOMIC DNA]</scope>
    <source>
        <strain evidence="2">cv. Niubang</strain>
    </source>
</reference>
<proteinExistence type="predicted"/>
<keyword evidence="2" id="KW-1185">Reference proteome</keyword>
<organism evidence="1 2">
    <name type="scientific">Arctium lappa</name>
    <name type="common">Greater burdock</name>
    <name type="synonym">Lappa major</name>
    <dbReference type="NCBI Taxonomy" id="4217"/>
    <lineage>
        <taxon>Eukaryota</taxon>
        <taxon>Viridiplantae</taxon>
        <taxon>Streptophyta</taxon>
        <taxon>Embryophyta</taxon>
        <taxon>Tracheophyta</taxon>
        <taxon>Spermatophyta</taxon>
        <taxon>Magnoliopsida</taxon>
        <taxon>eudicotyledons</taxon>
        <taxon>Gunneridae</taxon>
        <taxon>Pentapetalae</taxon>
        <taxon>asterids</taxon>
        <taxon>campanulids</taxon>
        <taxon>Asterales</taxon>
        <taxon>Asteraceae</taxon>
        <taxon>Carduoideae</taxon>
        <taxon>Cardueae</taxon>
        <taxon>Arctiinae</taxon>
        <taxon>Arctium</taxon>
    </lineage>
</organism>
<accession>A0ACB9B131</accession>
<name>A0ACB9B131_ARCLA</name>
<dbReference type="EMBL" id="CM042053">
    <property type="protein sequence ID" value="KAI3715681.1"/>
    <property type="molecule type" value="Genomic_DNA"/>
</dbReference>
<protein>
    <submittedName>
        <fullName evidence="1">Uncharacterized protein</fullName>
    </submittedName>
</protein>
<dbReference type="Proteomes" id="UP001055879">
    <property type="component" value="Linkage Group LG07"/>
</dbReference>
<reference evidence="2" key="1">
    <citation type="journal article" date="2022" name="Mol. Ecol. Resour.">
        <title>The genomes of chicory, endive, great burdock and yacon provide insights into Asteraceae palaeo-polyploidization history and plant inulin production.</title>
        <authorList>
            <person name="Fan W."/>
            <person name="Wang S."/>
            <person name="Wang H."/>
            <person name="Wang A."/>
            <person name="Jiang F."/>
            <person name="Liu H."/>
            <person name="Zhao H."/>
            <person name="Xu D."/>
            <person name="Zhang Y."/>
        </authorList>
    </citation>
    <scope>NUCLEOTIDE SEQUENCE [LARGE SCALE GENOMIC DNA]</scope>
    <source>
        <strain evidence="2">cv. Niubang</strain>
    </source>
</reference>
<evidence type="ECO:0000313" key="1">
    <source>
        <dbReference type="EMBL" id="KAI3715681.1"/>
    </source>
</evidence>
<comment type="caution">
    <text evidence="1">The sequence shown here is derived from an EMBL/GenBank/DDBJ whole genome shotgun (WGS) entry which is preliminary data.</text>
</comment>
<gene>
    <name evidence="1" type="ORF">L6452_22667</name>
</gene>